<dbReference type="EMBL" id="JAEUBE010000055">
    <property type="protein sequence ID" value="KAH3671699.1"/>
    <property type="molecule type" value="Genomic_DNA"/>
</dbReference>
<protein>
    <submittedName>
        <fullName evidence="1">Uncharacterized protein</fullName>
    </submittedName>
</protein>
<name>A0A9P8PI75_9ASCO</name>
<gene>
    <name evidence="1" type="ORF">OGAPHI_000404</name>
</gene>
<sequence length="116" mass="13467">MDILSLHFQSWVSQITQFCNLMVEFVLRDITFVDQQQSKFDGVGQVVLVKQRDFGCVSNHRDWLVQPATQIHRIPIHQVTDQRLHGSDTIFQLEIGIHLTSLEIQLHEWVEVDTGT</sequence>
<reference evidence="1" key="1">
    <citation type="journal article" date="2021" name="Open Biol.">
        <title>Shared evolutionary footprints suggest mitochondrial oxidative damage underlies multiple complex I losses in fungi.</title>
        <authorList>
            <person name="Schikora-Tamarit M.A."/>
            <person name="Marcet-Houben M."/>
            <person name="Nosek J."/>
            <person name="Gabaldon T."/>
        </authorList>
    </citation>
    <scope>NUCLEOTIDE SEQUENCE</scope>
    <source>
        <strain evidence="1">CBS6075</strain>
    </source>
</reference>
<reference evidence="1" key="2">
    <citation type="submission" date="2021-01" db="EMBL/GenBank/DDBJ databases">
        <authorList>
            <person name="Schikora-Tamarit M.A."/>
        </authorList>
    </citation>
    <scope>NUCLEOTIDE SEQUENCE</scope>
    <source>
        <strain evidence="1">CBS6075</strain>
    </source>
</reference>
<dbReference type="GeneID" id="70232372"/>
<evidence type="ECO:0000313" key="2">
    <source>
        <dbReference type="Proteomes" id="UP000769157"/>
    </source>
</evidence>
<organism evidence="1 2">
    <name type="scientific">Ogataea philodendri</name>
    <dbReference type="NCBI Taxonomy" id="1378263"/>
    <lineage>
        <taxon>Eukaryota</taxon>
        <taxon>Fungi</taxon>
        <taxon>Dikarya</taxon>
        <taxon>Ascomycota</taxon>
        <taxon>Saccharomycotina</taxon>
        <taxon>Pichiomycetes</taxon>
        <taxon>Pichiales</taxon>
        <taxon>Pichiaceae</taxon>
        <taxon>Ogataea</taxon>
    </lineage>
</organism>
<accession>A0A9P8PI75</accession>
<proteinExistence type="predicted"/>
<dbReference type="Proteomes" id="UP000769157">
    <property type="component" value="Unassembled WGS sequence"/>
</dbReference>
<comment type="caution">
    <text evidence="1">The sequence shown here is derived from an EMBL/GenBank/DDBJ whole genome shotgun (WGS) entry which is preliminary data.</text>
</comment>
<keyword evidence="2" id="KW-1185">Reference proteome</keyword>
<evidence type="ECO:0000313" key="1">
    <source>
        <dbReference type="EMBL" id="KAH3671699.1"/>
    </source>
</evidence>
<dbReference type="AlphaFoldDB" id="A0A9P8PI75"/>
<dbReference type="RefSeq" id="XP_046064875.1">
    <property type="nucleotide sequence ID" value="XM_046205094.1"/>
</dbReference>